<comment type="caution">
    <text evidence="11">The sequence shown here is derived from an EMBL/GenBank/DDBJ whole genome shotgun (WGS) entry which is preliminary data.</text>
</comment>
<feature type="binding site" evidence="7">
    <location>
        <position position="388"/>
    </location>
    <ligand>
        <name>carbamoyl phosphate</name>
        <dbReference type="ChEBI" id="CHEBI:58228"/>
    </ligand>
</feature>
<feature type="domain" description="Aspartate/ornithine carbamoyltransferase Asp/Orn-binding" evidence="9">
    <location>
        <begin position="281"/>
        <end position="425"/>
    </location>
</feature>
<feature type="region of interest" description="Disordered" evidence="8">
    <location>
        <begin position="1"/>
        <end position="91"/>
    </location>
</feature>
<comment type="similarity">
    <text evidence="2 7">Belongs to the aspartate/ornithine carbamoyltransferase superfamily. ATCase family.</text>
</comment>
<feature type="binding site" evidence="7">
    <location>
        <position position="184"/>
    </location>
    <ligand>
        <name>carbamoyl phosphate</name>
        <dbReference type="ChEBI" id="CHEBI:58228"/>
    </ligand>
</feature>
<dbReference type="InterPro" id="IPR006132">
    <property type="entry name" value="Asp/Orn_carbamoyltranf_P-bd"/>
</dbReference>
<evidence type="ECO:0000256" key="3">
    <source>
        <dbReference type="ARBA" id="ARBA00022679"/>
    </source>
</evidence>
<dbReference type="UniPathway" id="UPA00070">
    <property type="reaction ID" value="UER00116"/>
</dbReference>
<feature type="binding site" evidence="7">
    <location>
        <position position="348"/>
    </location>
    <ligand>
        <name>L-aspartate</name>
        <dbReference type="ChEBI" id="CHEBI:29991"/>
    </ligand>
</feature>
<proteinExistence type="inferred from homology"/>
<dbReference type="AlphaFoldDB" id="K6QE81"/>
<keyword evidence="3 7" id="KW-0808">Transferase</keyword>
<feature type="compositionally biased region" description="Low complexity" evidence="8">
    <location>
        <begin position="64"/>
        <end position="81"/>
    </location>
</feature>
<dbReference type="Proteomes" id="UP000005710">
    <property type="component" value="Unassembled WGS sequence"/>
</dbReference>
<dbReference type="GO" id="GO:0016597">
    <property type="term" value="F:amino acid binding"/>
    <property type="evidence" value="ECO:0007669"/>
    <property type="project" value="InterPro"/>
</dbReference>
<dbReference type="HOGENOM" id="CLU_043846_6_0_9"/>
<keyword evidence="12" id="KW-1185">Reference proteome</keyword>
<reference evidence="11" key="2">
    <citation type="submission" date="2012-10" db="EMBL/GenBank/DDBJ databases">
        <title>Improved high-quality draft of Thermaerobacter subterraneus C21, DSM 13965.</title>
        <authorList>
            <consortium name="DOE Joint Genome Institute"/>
            <person name="Eisen J."/>
            <person name="Huntemann M."/>
            <person name="Wei C.-L."/>
            <person name="Han J."/>
            <person name="Detter J.C."/>
            <person name="Han C."/>
            <person name="Tapia R."/>
            <person name="Chen A."/>
            <person name="Kyrpides N."/>
            <person name="Mavromatis K."/>
            <person name="Markowitz V."/>
            <person name="Szeto E."/>
            <person name="Ivanova N."/>
            <person name="Mikhailova N."/>
            <person name="Ovchinnikova G."/>
            <person name="Pagani I."/>
            <person name="Pati A."/>
            <person name="Goodwin L."/>
            <person name="Nordberg H.P."/>
            <person name="Cantor M.N."/>
            <person name="Hua S.X."/>
            <person name="Woyke T."/>
            <person name="Eisen J."/>
            <person name="Klenk H.-P."/>
        </authorList>
    </citation>
    <scope>NUCLEOTIDE SEQUENCE [LARGE SCALE GENOMIC DNA]</scope>
    <source>
        <strain evidence="11">DSM 13965</strain>
    </source>
</reference>
<dbReference type="PRINTS" id="PR00100">
    <property type="entry name" value="AOTCASE"/>
</dbReference>
<dbReference type="InterPro" id="IPR002082">
    <property type="entry name" value="Asp_carbamoyltransf"/>
</dbReference>
<evidence type="ECO:0000259" key="9">
    <source>
        <dbReference type="Pfam" id="PF00185"/>
    </source>
</evidence>
<dbReference type="InterPro" id="IPR036901">
    <property type="entry name" value="Asp/Orn_carbamoylTrfase_sf"/>
</dbReference>
<dbReference type="EMBL" id="AENY02000002">
    <property type="protein sequence ID" value="EKP95091.1"/>
    <property type="molecule type" value="Genomic_DNA"/>
</dbReference>
<dbReference type="RefSeq" id="WP_006903095.1">
    <property type="nucleotide sequence ID" value="NZ_JH976535.1"/>
</dbReference>
<dbReference type="GO" id="GO:0005829">
    <property type="term" value="C:cytosol"/>
    <property type="evidence" value="ECO:0007669"/>
    <property type="project" value="TreeGrafter"/>
</dbReference>
<feature type="compositionally biased region" description="Low complexity" evidence="8">
    <location>
        <begin position="129"/>
        <end position="150"/>
    </location>
</feature>
<evidence type="ECO:0000313" key="11">
    <source>
        <dbReference type="EMBL" id="EKP95091.1"/>
    </source>
</evidence>
<feature type="binding site" evidence="7">
    <location>
        <position position="261"/>
    </location>
    <ligand>
        <name>carbamoyl phosphate</name>
        <dbReference type="ChEBI" id="CHEBI:58228"/>
    </ligand>
</feature>
<evidence type="ECO:0000256" key="6">
    <source>
        <dbReference type="ARBA" id="ARBA00048859"/>
    </source>
</evidence>
<dbReference type="STRING" id="867903.ThesuDRAFT_00820"/>
<feature type="compositionally biased region" description="Pro residues" evidence="8">
    <location>
        <begin position="34"/>
        <end position="56"/>
    </location>
</feature>
<dbReference type="SUPFAM" id="SSF53671">
    <property type="entry name" value="Aspartate/ornithine carbamoyltransferase"/>
    <property type="match status" value="1"/>
</dbReference>
<dbReference type="Pfam" id="PF02729">
    <property type="entry name" value="OTCace_N"/>
    <property type="match status" value="1"/>
</dbReference>
<feature type="domain" description="Aspartate/ornithine carbamoyltransferase carbamoyl-P binding" evidence="10">
    <location>
        <begin position="162"/>
        <end position="272"/>
    </location>
</feature>
<comment type="pathway">
    <text evidence="1 7">Pyrimidine metabolism; UMP biosynthesis via de novo pathway; (S)-dihydroorotate from bicarbonate: step 2/3.</text>
</comment>
<dbReference type="EC" id="2.1.3.2" evidence="7"/>
<dbReference type="PROSITE" id="PS00097">
    <property type="entry name" value="CARBAMOYLTRANSFERASE"/>
    <property type="match status" value="1"/>
</dbReference>
<accession>K6QE81</accession>
<dbReference type="NCBIfam" id="TIGR00670">
    <property type="entry name" value="asp_carb_tr"/>
    <property type="match status" value="1"/>
</dbReference>
<reference evidence="11" key="1">
    <citation type="submission" date="2010-10" db="EMBL/GenBank/DDBJ databases">
        <authorList>
            <consortium name="US DOE Joint Genome Institute (JGI-PGF)"/>
            <person name="Lucas S."/>
            <person name="Copeland A."/>
            <person name="Lapidus A."/>
            <person name="Bruce D."/>
            <person name="Goodwin L."/>
            <person name="Pitluck S."/>
            <person name="Kyrpides N."/>
            <person name="Mavromatis K."/>
            <person name="Detter J.C."/>
            <person name="Han C."/>
            <person name="Land M."/>
            <person name="Hauser L."/>
            <person name="Markowitz V."/>
            <person name="Cheng J.-F."/>
            <person name="Hugenholtz P."/>
            <person name="Woyke T."/>
            <person name="Wu D."/>
            <person name="Pukall R."/>
            <person name="Wahrenburg C."/>
            <person name="Brambilla E."/>
            <person name="Klenk H.-P."/>
            <person name="Eisen J.A."/>
        </authorList>
    </citation>
    <scope>NUCLEOTIDE SEQUENCE [LARGE SCALE GENOMIC DNA]</scope>
    <source>
        <strain evidence="11">DSM 13965</strain>
    </source>
</reference>
<comment type="subunit">
    <text evidence="7">Heterododecamer (2C3:3R2) of six catalytic PyrB chains organized as two trimers (C3), and six regulatory PyrI chains organized as three dimers (R2).</text>
</comment>
<dbReference type="PANTHER" id="PTHR45753:SF6">
    <property type="entry name" value="ASPARTATE CARBAMOYLTRANSFERASE"/>
    <property type="match status" value="1"/>
</dbReference>
<evidence type="ECO:0000259" key="10">
    <source>
        <dbReference type="Pfam" id="PF02729"/>
    </source>
</evidence>
<comment type="catalytic activity">
    <reaction evidence="6 7">
        <text>carbamoyl phosphate + L-aspartate = N-carbamoyl-L-aspartate + phosphate + H(+)</text>
        <dbReference type="Rhea" id="RHEA:20013"/>
        <dbReference type="ChEBI" id="CHEBI:15378"/>
        <dbReference type="ChEBI" id="CHEBI:29991"/>
        <dbReference type="ChEBI" id="CHEBI:32814"/>
        <dbReference type="ChEBI" id="CHEBI:43474"/>
        <dbReference type="ChEBI" id="CHEBI:58228"/>
        <dbReference type="EC" id="2.1.3.2"/>
    </reaction>
</comment>
<gene>
    <name evidence="7" type="primary">pyrB</name>
    <name evidence="11" type="ORF">ThesuDRAFT_00820</name>
</gene>
<dbReference type="eggNOG" id="COG0540">
    <property type="taxonomic scope" value="Bacteria"/>
</dbReference>
<evidence type="ECO:0000313" key="12">
    <source>
        <dbReference type="Proteomes" id="UP000005710"/>
    </source>
</evidence>
<dbReference type="Pfam" id="PF00185">
    <property type="entry name" value="OTCace"/>
    <property type="match status" value="1"/>
</dbReference>
<comment type="function">
    <text evidence="5 7">Catalyzes the condensation of carbamoyl phosphate and aspartate to form carbamoyl aspartate and inorganic phosphate, the committed step in the de novo pyrimidine nucleotide biosynthesis pathway.</text>
</comment>
<feature type="compositionally biased region" description="Basic and acidic residues" evidence="8">
    <location>
        <begin position="459"/>
        <end position="468"/>
    </location>
</feature>
<dbReference type="NCBIfam" id="NF002032">
    <property type="entry name" value="PRK00856.1"/>
    <property type="match status" value="1"/>
</dbReference>
<evidence type="ECO:0000256" key="4">
    <source>
        <dbReference type="ARBA" id="ARBA00022975"/>
    </source>
</evidence>
<evidence type="ECO:0000256" key="7">
    <source>
        <dbReference type="HAMAP-Rule" id="MF_00001"/>
    </source>
</evidence>
<organism evidence="11 12">
    <name type="scientific">Thermaerobacter subterraneus DSM 13965</name>
    <dbReference type="NCBI Taxonomy" id="867903"/>
    <lineage>
        <taxon>Bacteria</taxon>
        <taxon>Bacillati</taxon>
        <taxon>Bacillota</taxon>
        <taxon>Clostridia</taxon>
        <taxon>Eubacteriales</taxon>
        <taxon>Clostridiales Family XVII. Incertae Sedis</taxon>
        <taxon>Thermaerobacter</taxon>
    </lineage>
</organism>
<feature type="binding site" evidence="7">
    <location>
        <position position="183"/>
    </location>
    <ligand>
        <name>carbamoyl phosphate</name>
        <dbReference type="ChEBI" id="CHEBI:58228"/>
    </ligand>
</feature>
<feature type="binding site" evidence="7">
    <location>
        <position position="233"/>
    </location>
    <ligand>
        <name>carbamoyl phosphate</name>
        <dbReference type="ChEBI" id="CHEBI:58228"/>
    </ligand>
</feature>
<feature type="binding site" evidence="7">
    <location>
        <position position="389"/>
    </location>
    <ligand>
        <name>carbamoyl phosphate</name>
        <dbReference type="ChEBI" id="CHEBI:58228"/>
    </ligand>
</feature>
<dbReference type="GO" id="GO:0004070">
    <property type="term" value="F:aspartate carbamoyltransferase activity"/>
    <property type="evidence" value="ECO:0007669"/>
    <property type="project" value="UniProtKB-UniRule"/>
</dbReference>
<feature type="binding site" evidence="7">
    <location>
        <position position="211"/>
    </location>
    <ligand>
        <name>L-aspartate</name>
        <dbReference type="ChEBI" id="CHEBI:29991"/>
    </ligand>
</feature>
<dbReference type="PANTHER" id="PTHR45753">
    <property type="entry name" value="ORNITHINE CARBAMOYLTRANSFERASE, MITOCHONDRIAL"/>
    <property type="match status" value="1"/>
</dbReference>
<feature type="region of interest" description="Disordered" evidence="8">
    <location>
        <begin position="447"/>
        <end position="468"/>
    </location>
</feature>
<evidence type="ECO:0000256" key="5">
    <source>
        <dbReference type="ARBA" id="ARBA00043884"/>
    </source>
</evidence>
<evidence type="ECO:0000256" key="2">
    <source>
        <dbReference type="ARBA" id="ARBA00008896"/>
    </source>
</evidence>
<sequence length="468" mass="48149">MRTGTTPHPVSPVDRLPYSGNGGAAAARIRTLPPSEPLARPPADPPGSRPAPPQAPRRPERAEPAGSPVLPLPPAARGAGPHDPPLPLEPALPARRSRRSLTGIAQLSTPDLLHLLSRALEHHAALVSTTGDTGDDPAAAGAATGSATGDRNGGGGDRAGTGRRPATLRGRRVVTVFYENSTRTAQSFHLAAHRLGAAAFDLPVSRSSVQKGESLRDTLRTCQALGFDAVILRHPVTGAAAYAASVLDVPVINAGDGTGEHPTQALLDAVTILTRKGWPAGFKVAIVGDVRHSRVARSAALLLSRLGAEVWLCGPPGLLPAAPPCPGVKLTPSRDAALDGADVVMALRIQRERLAGVVPDLGEYRRGWGIGPRELERARPDAILMHPGPVNRGVELDPAVMDDPRCVIEDQVLGGVAARMAVLEWALAPALPDAGAGVAPEPAGAAHPAGVGLVSVPGDEARTGEGGR</sequence>
<keyword evidence="4 7" id="KW-0665">Pyrimidine biosynthesis</keyword>
<feature type="region of interest" description="Disordered" evidence="8">
    <location>
        <begin position="128"/>
        <end position="166"/>
    </location>
</feature>
<feature type="binding site" evidence="7">
    <location>
        <position position="264"/>
    </location>
    <ligand>
        <name>carbamoyl phosphate</name>
        <dbReference type="ChEBI" id="CHEBI:58228"/>
    </ligand>
</feature>
<dbReference type="GO" id="GO:0006207">
    <property type="term" value="P:'de novo' pyrimidine nucleobase biosynthetic process"/>
    <property type="evidence" value="ECO:0007669"/>
    <property type="project" value="InterPro"/>
</dbReference>
<evidence type="ECO:0000256" key="8">
    <source>
        <dbReference type="SAM" id="MobiDB-lite"/>
    </source>
</evidence>
<name>K6QE81_9FIRM</name>
<dbReference type="PRINTS" id="PR00101">
    <property type="entry name" value="ATCASE"/>
</dbReference>
<protein>
    <recommendedName>
        <fullName evidence="7">Aspartate carbamoyltransferase</fullName>
        <ecNumber evidence="7">2.1.3.2</ecNumber>
    </recommendedName>
    <alternativeName>
        <fullName evidence="7">Aspartate transcarbamylase</fullName>
        <shortName evidence="7">ATCase</shortName>
    </alternativeName>
</protein>
<dbReference type="Gene3D" id="3.40.50.1370">
    <property type="entry name" value="Aspartate/ornithine carbamoyltransferase"/>
    <property type="match status" value="2"/>
</dbReference>
<dbReference type="InterPro" id="IPR006130">
    <property type="entry name" value="Asp/Orn_carbamoylTrfase"/>
</dbReference>
<dbReference type="InterPro" id="IPR006131">
    <property type="entry name" value="Asp_carbamoyltransf_Asp/Orn-bd"/>
</dbReference>
<dbReference type="GO" id="GO:0006520">
    <property type="term" value="P:amino acid metabolic process"/>
    <property type="evidence" value="ECO:0007669"/>
    <property type="project" value="InterPro"/>
</dbReference>
<feature type="binding site" evidence="7">
    <location>
        <position position="294"/>
    </location>
    <ligand>
        <name>L-aspartate</name>
        <dbReference type="ChEBI" id="CHEBI:29991"/>
    </ligand>
</feature>
<evidence type="ECO:0000256" key="1">
    <source>
        <dbReference type="ARBA" id="ARBA00004852"/>
    </source>
</evidence>
<dbReference type="HAMAP" id="MF_00001">
    <property type="entry name" value="Asp_carb_tr"/>
    <property type="match status" value="1"/>
</dbReference>
<dbReference type="GO" id="GO:0044205">
    <property type="term" value="P:'de novo' UMP biosynthetic process"/>
    <property type="evidence" value="ECO:0007669"/>
    <property type="project" value="UniProtKB-UniRule"/>
</dbReference>